<keyword evidence="3" id="KW-1185">Reference proteome</keyword>
<keyword evidence="1" id="KW-0175">Coiled coil</keyword>
<dbReference type="Proteomes" id="UP001163156">
    <property type="component" value="Chromosome"/>
</dbReference>
<proteinExistence type="predicted"/>
<protein>
    <recommendedName>
        <fullName evidence="4">3-oxoacyl-ACP synthase</fullName>
    </recommendedName>
</protein>
<organism evidence="2 3">
    <name type="scientific">Algoriphagus halophytocola</name>
    <dbReference type="NCBI Taxonomy" id="2991499"/>
    <lineage>
        <taxon>Bacteria</taxon>
        <taxon>Pseudomonadati</taxon>
        <taxon>Bacteroidota</taxon>
        <taxon>Cytophagia</taxon>
        <taxon>Cytophagales</taxon>
        <taxon>Cyclobacteriaceae</taxon>
        <taxon>Algoriphagus</taxon>
    </lineage>
</organism>
<reference evidence="2" key="1">
    <citation type="submission" date="2022-10" db="EMBL/GenBank/DDBJ databases">
        <title>Algoriphagus sp. a novel bacteria isolate from halophytes salicornia europaea.</title>
        <authorList>
            <person name="Peng Y."/>
            <person name="Jiang L."/>
            <person name="Lee J."/>
        </authorList>
    </citation>
    <scope>NUCLEOTIDE SEQUENCE</scope>
    <source>
        <strain evidence="2">TR-M5</strain>
    </source>
</reference>
<evidence type="ECO:0000313" key="2">
    <source>
        <dbReference type="EMBL" id="UZD20987.1"/>
    </source>
</evidence>
<gene>
    <name evidence="2" type="ORF">OM944_09880</name>
</gene>
<name>A0ABY6MBM6_9BACT</name>
<feature type="coiled-coil region" evidence="1">
    <location>
        <begin position="6"/>
        <end position="33"/>
    </location>
</feature>
<accession>A0ABY6MBM6</accession>
<evidence type="ECO:0008006" key="4">
    <source>
        <dbReference type="Google" id="ProtNLM"/>
    </source>
</evidence>
<dbReference type="RefSeq" id="WP_264807418.1">
    <property type="nucleotide sequence ID" value="NZ_CP110226.1"/>
</dbReference>
<dbReference type="EMBL" id="CP110226">
    <property type="protein sequence ID" value="UZD20987.1"/>
    <property type="molecule type" value="Genomic_DNA"/>
</dbReference>
<sequence>MNSFKEKVYQASIAQVKEKIKLLTEERKAINEGILEDTKSSAGDKFETGREMMSRDLMTITTQIKQATADLEELYRLQAVKNRTERVQEGSLVNLGDALYLISISFGALQVGDKRLFLLSKNAPLGELLLGKKQNDQVEFRGKLFLVKEIA</sequence>
<evidence type="ECO:0000313" key="3">
    <source>
        <dbReference type="Proteomes" id="UP001163156"/>
    </source>
</evidence>
<evidence type="ECO:0000256" key="1">
    <source>
        <dbReference type="SAM" id="Coils"/>
    </source>
</evidence>